<dbReference type="EMBL" id="CP049863">
    <property type="protein sequence ID" value="QIK62026.1"/>
    <property type="molecule type" value="Genomic_DNA"/>
</dbReference>
<protein>
    <submittedName>
        <fullName evidence="2">DUF4872 domain-containing protein</fullName>
    </submittedName>
</protein>
<dbReference type="Proteomes" id="UP000502677">
    <property type="component" value="Chromosome"/>
</dbReference>
<evidence type="ECO:0000313" key="2">
    <source>
        <dbReference type="EMBL" id="QIK62026.1"/>
    </source>
</evidence>
<dbReference type="AlphaFoldDB" id="A0A6G7XC33"/>
<feature type="compositionally biased region" description="Basic residues" evidence="1">
    <location>
        <begin position="1"/>
        <end position="11"/>
    </location>
</feature>
<gene>
    <name evidence="2" type="ORF">G7068_01510</name>
</gene>
<keyword evidence="3" id="KW-1185">Reference proteome</keyword>
<organism evidence="2 3">
    <name type="scientific">Leucobacter viscericola</name>
    <dbReference type="NCBI Taxonomy" id="2714935"/>
    <lineage>
        <taxon>Bacteria</taxon>
        <taxon>Bacillati</taxon>
        <taxon>Actinomycetota</taxon>
        <taxon>Actinomycetes</taxon>
        <taxon>Micrococcales</taxon>
        <taxon>Microbacteriaceae</taxon>
        <taxon>Leucobacter</taxon>
    </lineage>
</organism>
<sequence>MTERKAFKKRVREQMEATGQSYAQAAEQLERTNPASPKPAVAGSAQHTQPDPHPASAVVVRLLKESGLDLDPVTAFGIGGGIGFMYALFQYKQVPAPLLTLVCQHHPEPWALAILSRLEVAHTTARNKRDTQKLLDEGHAVILPLARGSVPWAKQIEFAERDELVVVAISMRESDELSVFDGATEHRMTRSELLDAYAASQRKHPTIAIEPGAQLPADLTPALRKGFAATVNAMTGPVLGNPFDVNFGLSGLRKWAEKVLGSTKDGWSKAYGDDDSWRSRLVECIDHEHTARSAGRPLFARLLAEQGLSAAADYFERSGTLWRGIADRSGELSYEQLAEIVGQIAEEEARGITELTQDSGLQTQL</sequence>
<proteinExistence type="predicted"/>
<dbReference type="RefSeq" id="WP_166287868.1">
    <property type="nucleotide sequence ID" value="NZ_CP049863.1"/>
</dbReference>
<reference evidence="2 3" key="1">
    <citation type="submission" date="2020-03" db="EMBL/GenBank/DDBJ databases">
        <title>Leucobacter sp. nov., isolated from beetles.</title>
        <authorList>
            <person name="Hyun D.-W."/>
            <person name="Bae J.-W."/>
        </authorList>
    </citation>
    <scope>NUCLEOTIDE SEQUENCE [LARGE SCALE GENOMIC DNA]</scope>
    <source>
        <strain evidence="2 3">HDW9C</strain>
    </source>
</reference>
<dbReference type="KEGG" id="lvi:G7068_01510"/>
<name>A0A6G7XC33_9MICO</name>
<feature type="region of interest" description="Disordered" evidence="1">
    <location>
        <begin position="1"/>
        <end position="53"/>
    </location>
</feature>
<evidence type="ECO:0000313" key="3">
    <source>
        <dbReference type="Proteomes" id="UP000502677"/>
    </source>
</evidence>
<accession>A0A6G7XC33</accession>
<evidence type="ECO:0000256" key="1">
    <source>
        <dbReference type="SAM" id="MobiDB-lite"/>
    </source>
</evidence>